<dbReference type="Pfam" id="PF08238">
    <property type="entry name" value="Sel1"/>
    <property type="match status" value="3"/>
</dbReference>
<sequence length="707" mass="78772">MFSHASTRQNPANRPLIQQAVVTLWLTAVAVSIAAPALAQEPRMSTLSPKQQEALAFRCVHQQLPAPTPEADQLFLYARYLQKHNLVKRDPAVNHQVRLLYRIAAAHGHVKANINLQNSLTDGDFAGGFREVLDLNQQLLDRDLAPGYYNLAYYTSRGYGNIKRDRELALRYFRRAADLGNPEAQYYVAELLAPYDKAPAIARQMRRCAAEQKHPLAAKALGIDLKNEKEYEQAREAFQLGIKAGDPTAALALEEGFNGPSPNSRLYYLALTKDPERKRRYQQIRQFLSSHSYLQPTVEDVDQIVPLPPAPLPPWDGGFRWLKAWRGPGPAQPSEALIQQLAEARGLAVTFYREPPPVAAKRPRKPSKANAPLLTTSAFRCIHQRLPEPMPEAEHLFLYARHLLQGAAQTLDPAVARQALRLYRIAAAHGHVQANINLQNHLLSGYFAINPARSGLREAMALNQQLVDQNLAPGYYNFASYNYARGGNRIRSKEMLQSDREQTLRAFRKAADLGSPEALFHVANVLTAAGEAPELAHQMYRCAAEQGLAQAVRIAGRHLRQARDYQAALQIFQLGVKAGDPAAAYFLRNSFNPPPYDSLFSMGLTRDPERSRRYQKIEELLRANAQRQPEITNIDQLVPLPPAPLPPWDGSLQWQKAFSGPGPAQPSEELISRLAKAKQLDPATGLSEPVPQAEAAPGTEPTKPPRY</sequence>
<keyword evidence="4" id="KW-1185">Reference proteome</keyword>
<dbReference type="RefSeq" id="WP_231464279.1">
    <property type="nucleotide sequence ID" value="NZ_JAJOHW010000129.1"/>
</dbReference>
<dbReference type="Pfam" id="PF19933">
    <property type="entry name" value="DUF6396"/>
    <property type="match status" value="2"/>
</dbReference>
<name>A0ABV8ZXD3_9NEIS</name>
<dbReference type="InterPro" id="IPR050767">
    <property type="entry name" value="Sel1_AlgK"/>
</dbReference>
<dbReference type="PANTHER" id="PTHR11102:SF160">
    <property type="entry name" value="ERAD-ASSOCIATED E3 UBIQUITIN-PROTEIN LIGASE COMPONENT HRD3"/>
    <property type="match status" value="1"/>
</dbReference>
<reference evidence="4" key="1">
    <citation type="journal article" date="2019" name="Int. J. Syst. Evol. Microbiol.">
        <title>The Global Catalogue of Microorganisms (GCM) 10K type strain sequencing project: providing services to taxonomists for standard genome sequencing and annotation.</title>
        <authorList>
            <consortium name="The Broad Institute Genomics Platform"/>
            <consortium name="The Broad Institute Genome Sequencing Center for Infectious Disease"/>
            <person name="Wu L."/>
            <person name="Ma J."/>
        </authorList>
    </citation>
    <scope>NUCLEOTIDE SEQUENCE [LARGE SCALE GENOMIC DNA]</scope>
    <source>
        <strain evidence="4">CGMCC 4.7608</strain>
    </source>
</reference>
<dbReference type="PANTHER" id="PTHR11102">
    <property type="entry name" value="SEL-1-LIKE PROTEIN"/>
    <property type="match status" value="1"/>
</dbReference>
<dbReference type="EMBL" id="JBHSEK010000027">
    <property type="protein sequence ID" value="MFC4492367.1"/>
    <property type="molecule type" value="Genomic_DNA"/>
</dbReference>
<dbReference type="InterPro" id="IPR011990">
    <property type="entry name" value="TPR-like_helical_dom_sf"/>
</dbReference>
<evidence type="ECO:0000313" key="3">
    <source>
        <dbReference type="EMBL" id="MFC4492367.1"/>
    </source>
</evidence>
<protein>
    <submittedName>
        <fullName evidence="3">DUF6396 domain-containing protein</fullName>
    </submittedName>
</protein>
<feature type="region of interest" description="Disordered" evidence="1">
    <location>
        <begin position="677"/>
        <end position="707"/>
    </location>
</feature>
<gene>
    <name evidence="3" type="ORF">ACFO0R_22380</name>
</gene>
<organism evidence="3 4">
    <name type="scientific">Chromobacterium aquaticum</name>
    <dbReference type="NCBI Taxonomy" id="467180"/>
    <lineage>
        <taxon>Bacteria</taxon>
        <taxon>Pseudomonadati</taxon>
        <taxon>Pseudomonadota</taxon>
        <taxon>Betaproteobacteria</taxon>
        <taxon>Neisseriales</taxon>
        <taxon>Chromobacteriaceae</taxon>
        <taxon>Chromobacterium</taxon>
    </lineage>
</organism>
<dbReference type="SUPFAM" id="SSF81901">
    <property type="entry name" value="HCP-like"/>
    <property type="match status" value="2"/>
</dbReference>
<proteinExistence type="predicted"/>
<evidence type="ECO:0000256" key="1">
    <source>
        <dbReference type="SAM" id="MobiDB-lite"/>
    </source>
</evidence>
<accession>A0ABV8ZXD3</accession>
<comment type="caution">
    <text evidence="3">The sequence shown here is derived from an EMBL/GenBank/DDBJ whole genome shotgun (WGS) entry which is preliminary data.</text>
</comment>
<feature type="domain" description="DUF6396" evidence="2">
    <location>
        <begin position="583"/>
        <end position="686"/>
    </location>
</feature>
<dbReference type="Proteomes" id="UP001595999">
    <property type="component" value="Unassembled WGS sequence"/>
</dbReference>
<dbReference type="SMART" id="SM00671">
    <property type="entry name" value="SEL1"/>
    <property type="match status" value="5"/>
</dbReference>
<dbReference type="InterPro" id="IPR045653">
    <property type="entry name" value="DUF6396"/>
</dbReference>
<dbReference type="Gene3D" id="1.25.40.10">
    <property type="entry name" value="Tetratricopeptide repeat domain"/>
    <property type="match status" value="2"/>
</dbReference>
<dbReference type="InterPro" id="IPR006597">
    <property type="entry name" value="Sel1-like"/>
</dbReference>
<evidence type="ECO:0000259" key="2">
    <source>
        <dbReference type="Pfam" id="PF19933"/>
    </source>
</evidence>
<evidence type="ECO:0000313" key="4">
    <source>
        <dbReference type="Proteomes" id="UP001595999"/>
    </source>
</evidence>
<feature type="domain" description="DUF6396" evidence="2">
    <location>
        <begin position="249"/>
        <end position="348"/>
    </location>
</feature>